<organism evidence="10 11">
    <name type="scientific">Paenibacillus nasutitermitis</name>
    <dbReference type="NCBI Taxonomy" id="1652958"/>
    <lineage>
        <taxon>Bacteria</taxon>
        <taxon>Bacillati</taxon>
        <taxon>Bacillota</taxon>
        <taxon>Bacilli</taxon>
        <taxon>Bacillales</taxon>
        <taxon>Paenibacillaceae</taxon>
        <taxon>Paenibacillus</taxon>
    </lineage>
</organism>
<dbReference type="InterPro" id="IPR017871">
    <property type="entry name" value="ABC_transporter-like_CS"/>
</dbReference>
<dbReference type="PANTHER" id="PTHR43553:SF27">
    <property type="entry name" value="ENERGY-COUPLING FACTOR TRANSPORTER ATP-BINDING PROTEIN ECFA2"/>
    <property type="match status" value="1"/>
</dbReference>
<reference evidence="10" key="1">
    <citation type="journal article" date="2014" name="Int. J. Syst. Evol. Microbiol.">
        <title>Complete genome sequence of Corynebacterium casei LMG S-19264T (=DSM 44701T), isolated from a smear-ripened cheese.</title>
        <authorList>
            <consortium name="US DOE Joint Genome Institute (JGI-PGF)"/>
            <person name="Walter F."/>
            <person name="Albersmeier A."/>
            <person name="Kalinowski J."/>
            <person name="Ruckert C."/>
        </authorList>
    </citation>
    <scope>NUCLEOTIDE SEQUENCE</scope>
    <source>
        <strain evidence="10">CGMCC 1.15178</strain>
    </source>
</reference>
<keyword evidence="4" id="KW-1003">Cell membrane</keyword>
<comment type="caution">
    <text evidence="10">The sequence shown here is derived from an EMBL/GenBank/DDBJ whole genome shotgun (WGS) entry which is preliminary data.</text>
</comment>
<dbReference type="PROSITE" id="PS00211">
    <property type="entry name" value="ABC_TRANSPORTER_1"/>
    <property type="match status" value="2"/>
</dbReference>
<dbReference type="SUPFAM" id="SSF52540">
    <property type="entry name" value="P-loop containing nucleoside triphosphate hydrolases"/>
    <property type="match status" value="2"/>
</dbReference>
<sequence length="556" mass="61391">MEEILSIDSLSFRYPDANKDALANLSLTVMEGEFLVLCGASGCGKTTLLRQLKQELAPEGERKGIIRFRGTPIESLAPKTAAEQIGFVFQNPENQIVMDTVWHELAFGMENLGYPLSIMRKRLAEMVHFFGLEPLLYKSVHELSGGQKQLVNLASVLLLGPRLLLLDEPCAQLDPVASREFLDMLYRLNQELSMTIILSEHRLEDVIPLADQIVMLSGGEMKYAGSAQEFSRKIGAGNSLQDRAYLPAVTRLYLGGPGGAASSEAAAGRGSVPLTVREGRQWLYTLPAPPQTEGRDRISQAHSAEEQGEVILACRELTFKYDRDTPEILKKLSLNVYADEWLAIVGGNGAGKSTLLQVISGLLAPQRGKIKLRSSVKIGYLAQNPLLYFTQDTVEKELQLTARLEKRKEPEAEIPRLLDLLGISELLGCHPHDLSGGEQQRVALALILLPKPDILCLDEPTKGLDPLNKQRFAQLLDGLRHSGTSIIMVTHDVEFAALHATRCAMLFDGSITSEGRPSSFFSDNLFYTTAINRTVRGWLPDALTCEDVWSQWPDTV</sequence>
<accession>A0A917DQN6</accession>
<dbReference type="Gene3D" id="3.40.50.300">
    <property type="entry name" value="P-loop containing nucleotide triphosphate hydrolases"/>
    <property type="match status" value="2"/>
</dbReference>
<evidence type="ECO:0000313" key="11">
    <source>
        <dbReference type="Proteomes" id="UP000612456"/>
    </source>
</evidence>
<dbReference type="InterPro" id="IPR027417">
    <property type="entry name" value="P-loop_NTPase"/>
</dbReference>
<evidence type="ECO:0000256" key="1">
    <source>
        <dbReference type="ARBA" id="ARBA00004202"/>
    </source>
</evidence>
<dbReference type="CDD" id="cd03225">
    <property type="entry name" value="ABC_cobalt_CbiO_domain1"/>
    <property type="match status" value="2"/>
</dbReference>
<keyword evidence="8" id="KW-0472">Membrane</keyword>
<protein>
    <submittedName>
        <fullName evidence="10">ABC transporter ATP-binding protein</fullName>
    </submittedName>
</protein>
<dbReference type="InterPro" id="IPR015856">
    <property type="entry name" value="ABC_transpr_CbiO/EcfA_su"/>
</dbReference>
<evidence type="ECO:0000256" key="3">
    <source>
        <dbReference type="ARBA" id="ARBA00022448"/>
    </source>
</evidence>
<keyword evidence="6 10" id="KW-0067">ATP-binding</keyword>
<proteinExistence type="inferred from homology"/>
<dbReference type="PROSITE" id="PS50893">
    <property type="entry name" value="ABC_TRANSPORTER_2"/>
    <property type="match status" value="2"/>
</dbReference>
<dbReference type="InterPro" id="IPR050095">
    <property type="entry name" value="ECF_ABC_transporter_ATP-bd"/>
</dbReference>
<comment type="subcellular location">
    <subcellularLocation>
        <location evidence="1">Cell membrane</location>
        <topology evidence="1">Peripheral membrane protein</topology>
    </subcellularLocation>
</comment>
<evidence type="ECO:0000256" key="8">
    <source>
        <dbReference type="ARBA" id="ARBA00023136"/>
    </source>
</evidence>
<evidence type="ECO:0000313" key="10">
    <source>
        <dbReference type="EMBL" id="GGD57519.1"/>
    </source>
</evidence>
<name>A0A917DQN6_9BACL</name>
<keyword evidence="7" id="KW-1278">Translocase</keyword>
<dbReference type="AlphaFoldDB" id="A0A917DQN6"/>
<feature type="domain" description="ABC transporter" evidence="9">
    <location>
        <begin position="312"/>
        <end position="533"/>
    </location>
</feature>
<keyword evidence="11" id="KW-1185">Reference proteome</keyword>
<reference evidence="10" key="2">
    <citation type="submission" date="2020-09" db="EMBL/GenBank/DDBJ databases">
        <authorList>
            <person name="Sun Q."/>
            <person name="Zhou Y."/>
        </authorList>
    </citation>
    <scope>NUCLEOTIDE SEQUENCE</scope>
    <source>
        <strain evidence="10">CGMCC 1.15178</strain>
    </source>
</reference>
<dbReference type="Pfam" id="PF00005">
    <property type="entry name" value="ABC_tran"/>
    <property type="match status" value="2"/>
</dbReference>
<dbReference type="InterPro" id="IPR003439">
    <property type="entry name" value="ABC_transporter-like_ATP-bd"/>
</dbReference>
<evidence type="ECO:0000259" key="9">
    <source>
        <dbReference type="PROSITE" id="PS50893"/>
    </source>
</evidence>
<dbReference type="Proteomes" id="UP000612456">
    <property type="component" value="Unassembled WGS sequence"/>
</dbReference>
<dbReference type="PANTHER" id="PTHR43553">
    <property type="entry name" value="HEAVY METAL TRANSPORTER"/>
    <property type="match status" value="1"/>
</dbReference>
<evidence type="ECO:0000256" key="5">
    <source>
        <dbReference type="ARBA" id="ARBA00022741"/>
    </source>
</evidence>
<evidence type="ECO:0000256" key="7">
    <source>
        <dbReference type="ARBA" id="ARBA00022967"/>
    </source>
</evidence>
<dbReference type="EMBL" id="BMHP01000001">
    <property type="protein sequence ID" value="GGD57519.1"/>
    <property type="molecule type" value="Genomic_DNA"/>
</dbReference>
<evidence type="ECO:0000256" key="6">
    <source>
        <dbReference type="ARBA" id="ARBA00022840"/>
    </source>
</evidence>
<evidence type="ECO:0000256" key="4">
    <source>
        <dbReference type="ARBA" id="ARBA00022475"/>
    </source>
</evidence>
<dbReference type="RefSeq" id="WP_229750117.1">
    <property type="nucleotide sequence ID" value="NZ_BMHP01000001.1"/>
</dbReference>
<gene>
    <name evidence="10" type="ORF">GCM10010911_14160</name>
</gene>
<dbReference type="InterPro" id="IPR003593">
    <property type="entry name" value="AAA+_ATPase"/>
</dbReference>
<feature type="domain" description="ABC transporter" evidence="9">
    <location>
        <begin position="5"/>
        <end position="243"/>
    </location>
</feature>
<keyword evidence="5" id="KW-0547">Nucleotide-binding</keyword>
<dbReference type="GO" id="GO:0042626">
    <property type="term" value="F:ATPase-coupled transmembrane transporter activity"/>
    <property type="evidence" value="ECO:0007669"/>
    <property type="project" value="TreeGrafter"/>
</dbReference>
<dbReference type="SMART" id="SM00382">
    <property type="entry name" value="AAA"/>
    <property type="match status" value="2"/>
</dbReference>
<dbReference type="GO" id="GO:0005524">
    <property type="term" value="F:ATP binding"/>
    <property type="evidence" value="ECO:0007669"/>
    <property type="project" value="UniProtKB-KW"/>
</dbReference>
<evidence type="ECO:0000256" key="2">
    <source>
        <dbReference type="ARBA" id="ARBA00005417"/>
    </source>
</evidence>
<dbReference type="GO" id="GO:0016887">
    <property type="term" value="F:ATP hydrolysis activity"/>
    <property type="evidence" value="ECO:0007669"/>
    <property type="project" value="InterPro"/>
</dbReference>
<comment type="similarity">
    <text evidence="2">Belongs to the ABC transporter superfamily.</text>
</comment>
<dbReference type="GO" id="GO:0043190">
    <property type="term" value="C:ATP-binding cassette (ABC) transporter complex"/>
    <property type="evidence" value="ECO:0007669"/>
    <property type="project" value="TreeGrafter"/>
</dbReference>
<keyword evidence="3" id="KW-0813">Transport</keyword>